<sequence>MPGDSSDEVRLIEDALLDEAAKWDRLSKDMAAVQAGLAGLELQTTAFFTNDPMKAQMAMAAYDQVWRLVTTLTGEAAREFNQIGGALRRANDFLQTTDQDSAQDLRGIYGPT</sequence>
<name>A0A1H2BCM2_9ACTN</name>
<keyword evidence="2" id="KW-1185">Reference proteome</keyword>
<evidence type="ECO:0000313" key="2">
    <source>
        <dbReference type="Proteomes" id="UP000198688"/>
    </source>
</evidence>
<dbReference type="OrthoDB" id="3393373at2"/>
<proteinExistence type="predicted"/>
<evidence type="ECO:0008006" key="3">
    <source>
        <dbReference type="Google" id="ProtNLM"/>
    </source>
</evidence>
<gene>
    <name evidence="1" type="ORF">SAMN04489716_4515</name>
</gene>
<accession>A0A1H2BCM2</accession>
<protein>
    <recommendedName>
        <fullName evidence="3">Excreted virulence factor EspC, type VII ESX diderm</fullName>
    </recommendedName>
</protein>
<dbReference type="RefSeq" id="WP_092546442.1">
    <property type="nucleotide sequence ID" value="NZ_BOMJ01000062.1"/>
</dbReference>
<reference evidence="1 2" key="1">
    <citation type="submission" date="2016-10" db="EMBL/GenBank/DDBJ databases">
        <authorList>
            <person name="de Groot N.N."/>
        </authorList>
    </citation>
    <scope>NUCLEOTIDE SEQUENCE [LARGE SCALE GENOMIC DNA]</scope>
    <source>
        <strain evidence="1 2">DSM 43941</strain>
    </source>
</reference>
<evidence type="ECO:0000313" key="1">
    <source>
        <dbReference type="EMBL" id="SDT56003.1"/>
    </source>
</evidence>
<organism evidence="1 2">
    <name type="scientific">Actinoplanes derwentensis</name>
    <dbReference type="NCBI Taxonomy" id="113562"/>
    <lineage>
        <taxon>Bacteria</taxon>
        <taxon>Bacillati</taxon>
        <taxon>Actinomycetota</taxon>
        <taxon>Actinomycetes</taxon>
        <taxon>Micromonosporales</taxon>
        <taxon>Micromonosporaceae</taxon>
        <taxon>Actinoplanes</taxon>
    </lineage>
</organism>
<dbReference type="AlphaFoldDB" id="A0A1H2BCM2"/>
<dbReference type="Proteomes" id="UP000198688">
    <property type="component" value="Chromosome I"/>
</dbReference>
<dbReference type="EMBL" id="LT629758">
    <property type="protein sequence ID" value="SDT56003.1"/>
    <property type="molecule type" value="Genomic_DNA"/>
</dbReference>
<dbReference type="STRING" id="113562.SAMN04489716_4515"/>